<dbReference type="PANTHER" id="PTHR30009">
    <property type="entry name" value="CYTOCHROME C-TYPE SYNTHESIS PROTEIN AND PTS TRANSMEMBRANE COMPONENT"/>
    <property type="match status" value="1"/>
</dbReference>
<keyword evidence="6 9" id="KW-0812">Transmembrane</keyword>
<keyword evidence="5" id="KW-0598">Phosphotransferase system</keyword>
<evidence type="ECO:0000259" key="10">
    <source>
        <dbReference type="PROSITE" id="PS51103"/>
    </source>
</evidence>
<keyword evidence="3" id="KW-1003">Cell membrane</keyword>
<feature type="transmembrane region" description="Helical" evidence="9">
    <location>
        <begin position="118"/>
        <end position="139"/>
    </location>
</feature>
<dbReference type="InterPro" id="IPR013013">
    <property type="entry name" value="PTS_EIIC_1"/>
</dbReference>
<dbReference type="InterPro" id="IPR050429">
    <property type="entry name" value="PTS_Glucose_EIICBA"/>
</dbReference>
<evidence type="ECO:0000256" key="8">
    <source>
        <dbReference type="ARBA" id="ARBA00023136"/>
    </source>
</evidence>
<dbReference type="GO" id="GO:0016740">
    <property type="term" value="F:transferase activity"/>
    <property type="evidence" value="ECO:0007669"/>
    <property type="project" value="UniProtKB-KW"/>
</dbReference>
<keyword evidence="8 9" id="KW-0472">Membrane</keyword>
<evidence type="ECO:0000313" key="11">
    <source>
        <dbReference type="EMBL" id="ASB87602.1"/>
    </source>
</evidence>
<keyword evidence="11" id="KW-0808">Transferase</keyword>
<dbReference type="Pfam" id="PF02378">
    <property type="entry name" value="PTS_EIIC"/>
    <property type="match status" value="1"/>
</dbReference>
<name>A0ABN5ABS0_9BACI</name>
<accession>A0ABN5ABS0</accession>
<evidence type="ECO:0000256" key="1">
    <source>
        <dbReference type="ARBA" id="ARBA00004651"/>
    </source>
</evidence>
<dbReference type="PANTHER" id="PTHR30009:SF12">
    <property type="entry name" value="PHOSPHOTRANSFERASE IIC COMPONENT GLVC"/>
    <property type="match status" value="1"/>
</dbReference>
<evidence type="ECO:0000256" key="5">
    <source>
        <dbReference type="ARBA" id="ARBA00022683"/>
    </source>
</evidence>
<evidence type="ECO:0000256" key="7">
    <source>
        <dbReference type="ARBA" id="ARBA00022989"/>
    </source>
</evidence>
<feature type="transmembrane region" description="Helical" evidence="9">
    <location>
        <begin position="20"/>
        <end position="37"/>
    </location>
</feature>
<keyword evidence="2" id="KW-0813">Transport</keyword>
<evidence type="ECO:0000313" key="12">
    <source>
        <dbReference type="Proteomes" id="UP000196877"/>
    </source>
</evidence>
<feature type="transmembrane region" description="Helical" evidence="9">
    <location>
        <begin position="159"/>
        <end position="181"/>
    </location>
</feature>
<gene>
    <name evidence="11" type="ORF">S101395_01048</name>
</gene>
<evidence type="ECO:0000256" key="9">
    <source>
        <dbReference type="SAM" id="Phobius"/>
    </source>
</evidence>
<feature type="transmembrane region" description="Helical" evidence="9">
    <location>
        <begin position="58"/>
        <end position="81"/>
    </location>
</feature>
<feature type="transmembrane region" description="Helical" evidence="9">
    <location>
        <begin position="87"/>
        <end position="106"/>
    </location>
</feature>
<organism evidence="11 12">
    <name type="scientific">Bacillus sonorensis</name>
    <dbReference type="NCBI Taxonomy" id="119858"/>
    <lineage>
        <taxon>Bacteria</taxon>
        <taxon>Bacillati</taxon>
        <taxon>Bacillota</taxon>
        <taxon>Bacilli</taxon>
        <taxon>Bacillales</taxon>
        <taxon>Bacillaceae</taxon>
        <taxon>Bacillus</taxon>
    </lineage>
</organism>
<keyword evidence="4" id="KW-0762">Sugar transport</keyword>
<evidence type="ECO:0000256" key="2">
    <source>
        <dbReference type="ARBA" id="ARBA00022448"/>
    </source>
</evidence>
<protein>
    <submittedName>
        <fullName evidence="11">Protein-N(Pi)-phosphohistidine--sugar phosphotransferase</fullName>
        <ecNumber evidence="11">2.7.1.191</ecNumber>
    </submittedName>
</protein>
<keyword evidence="7 9" id="KW-1133">Transmembrane helix</keyword>
<proteinExistence type="predicted"/>
<sequence length="194" mass="20982">MTQEAGGTSGLAEIAGIKTLDTNIIGAILISSIVVYIHNRYFDKKLPDFLGIFQGSSFVVIISFAVMLPVALATAFIWPMIQNGIASLQSFLVASGALGVWVYTFLERILIPTGLHHFIYTPFVFGPAVVEGGIVTYWAQHLSEFSASSEPLKELFPQGGFALHGNSKIFGILGIALAIYVTAKKEKRKSLPDC</sequence>
<evidence type="ECO:0000256" key="3">
    <source>
        <dbReference type="ARBA" id="ARBA00022475"/>
    </source>
</evidence>
<reference evidence="11 12" key="1">
    <citation type="submission" date="2017-06" db="EMBL/GenBank/DDBJ databases">
        <title>Genome sequence of Bacillus sonorensis strain SRCM101395.</title>
        <authorList>
            <person name="Cho S.H."/>
        </authorList>
    </citation>
    <scope>NUCLEOTIDE SEQUENCE [LARGE SCALE GENOMIC DNA]</scope>
    <source>
        <strain evidence="11 12">SRCM101395</strain>
    </source>
</reference>
<dbReference type="EMBL" id="CP021920">
    <property type="protein sequence ID" value="ASB87602.1"/>
    <property type="molecule type" value="Genomic_DNA"/>
</dbReference>
<feature type="domain" description="PTS EIIC type-1" evidence="10">
    <location>
        <begin position="1"/>
        <end position="194"/>
    </location>
</feature>
<dbReference type="InterPro" id="IPR003352">
    <property type="entry name" value="PTS_EIIC"/>
</dbReference>
<comment type="subcellular location">
    <subcellularLocation>
        <location evidence="1">Cell membrane</location>
        <topology evidence="1">Multi-pass membrane protein</topology>
    </subcellularLocation>
</comment>
<evidence type="ECO:0000256" key="6">
    <source>
        <dbReference type="ARBA" id="ARBA00022692"/>
    </source>
</evidence>
<dbReference type="Proteomes" id="UP000196877">
    <property type="component" value="Chromosome"/>
</dbReference>
<evidence type="ECO:0000256" key="4">
    <source>
        <dbReference type="ARBA" id="ARBA00022597"/>
    </source>
</evidence>
<dbReference type="PROSITE" id="PS51103">
    <property type="entry name" value="PTS_EIIC_TYPE_1"/>
    <property type="match status" value="1"/>
</dbReference>
<dbReference type="EC" id="2.7.1.191" evidence="11"/>
<keyword evidence="12" id="KW-1185">Reference proteome</keyword>